<evidence type="ECO:0000313" key="2">
    <source>
        <dbReference type="Proteomes" id="UP001195483"/>
    </source>
</evidence>
<keyword evidence="2" id="KW-1185">Reference proteome</keyword>
<organism evidence="1 2">
    <name type="scientific">Potamilus streckersoni</name>
    <dbReference type="NCBI Taxonomy" id="2493646"/>
    <lineage>
        <taxon>Eukaryota</taxon>
        <taxon>Metazoa</taxon>
        <taxon>Spiralia</taxon>
        <taxon>Lophotrochozoa</taxon>
        <taxon>Mollusca</taxon>
        <taxon>Bivalvia</taxon>
        <taxon>Autobranchia</taxon>
        <taxon>Heteroconchia</taxon>
        <taxon>Palaeoheterodonta</taxon>
        <taxon>Unionida</taxon>
        <taxon>Unionoidea</taxon>
        <taxon>Unionidae</taxon>
        <taxon>Ambleminae</taxon>
        <taxon>Lampsilini</taxon>
        <taxon>Potamilus</taxon>
    </lineage>
</organism>
<reference evidence="1" key="2">
    <citation type="journal article" date="2021" name="Genome Biol. Evol.">
        <title>Developing a high-quality reference genome for a parasitic bivalve with doubly uniparental inheritance (Bivalvia: Unionida).</title>
        <authorList>
            <person name="Smith C.H."/>
        </authorList>
    </citation>
    <scope>NUCLEOTIDE SEQUENCE</scope>
    <source>
        <strain evidence="1">CHS0354</strain>
        <tissue evidence="1">Mantle</tissue>
    </source>
</reference>
<dbReference type="EMBL" id="JAEAOA010002072">
    <property type="protein sequence ID" value="KAK3578950.1"/>
    <property type="molecule type" value="Genomic_DNA"/>
</dbReference>
<dbReference type="AlphaFoldDB" id="A0AAE0RT96"/>
<protein>
    <submittedName>
        <fullName evidence="1">Uncharacterized protein</fullName>
    </submittedName>
</protein>
<comment type="caution">
    <text evidence="1">The sequence shown here is derived from an EMBL/GenBank/DDBJ whole genome shotgun (WGS) entry which is preliminary data.</text>
</comment>
<gene>
    <name evidence="1" type="ORF">CHS0354_035589</name>
</gene>
<reference evidence="1" key="1">
    <citation type="journal article" date="2021" name="Genome Biol. Evol.">
        <title>A High-Quality Reference Genome for a Parasitic Bivalve with Doubly Uniparental Inheritance (Bivalvia: Unionida).</title>
        <authorList>
            <person name="Smith C.H."/>
        </authorList>
    </citation>
    <scope>NUCLEOTIDE SEQUENCE</scope>
    <source>
        <strain evidence="1">CHS0354</strain>
    </source>
</reference>
<accession>A0AAE0RT96</accession>
<name>A0AAE0RT96_9BIVA</name>
<evidence type="ECO:0000313" key="1">
    <source>
        <dbReference type="EMBL" id="KAK3578950.1"/>
    </source>
</evidence>
<dbReference type="Proteomes" id="UP001195483">
    <property type="component" value="Unassembled WGS sequence"/>
</dbReference>
<proteinExistence type="predicted"/>
<sequence length="87" mass="9585">MTVLIVLGLTEIEGRTEPVYATKADVSSFSSRAIDADVNDMASFPYATRALKKSGLDMFELVNKPNTLQFLMTKVHKATAVRIPVPR</sequence>
<reference evidence="1" key="3">
    <citation type="submission" date="2023-05" db="EMBL/GenBank/DDBJ databases">
        <authorList>
            <person name="Smith C.H."/>
        </authorList>
    </citation>
    <scope>NUCLEOTIDE SEQUENCE</scope>
    <source>
        <strain evidence="1">CHS0354</strain>
        <tissue evidence="1">Mantle</tissue>
    </source>
</reference>